<gene>
    <name evidence="1" type="ORF">S12H4_21230</name>
</gene>
<dbReference type="SUPFAM" id="SSF56726">
    <property type="entry name" value="DNA topoisomerase IV, alpha subunit"/>
    <property type="match status" value="1"/>
</dbReference>
<feature type="non-terminal residue" evidence="1">
    <location>
        <position position="1"/>
    </location>
</feature>
<dbReference type="GO" id="GO:0005694">
    <property type="term" value="C:chromosome"/>
    <property type="evidence" value="ECO:0007669"/>
    <property type="project" value="InterPro"/>
</dbReference>
<comment type="caution">
    <text evidence="1">The sequence shown here is derived from an EMBL/GenBank/DDBJ whole genome shotgun (WGS) entry which is preliminary data.</text>
</comment>
<sequence length="261" mass="30354">QIFYRLVSDPYNYIENTINAYTNLDSHLVKMREEGAIPYNRIVDRTRKATGGDDEDSGSENGFIHSHIEGLRDIGSVYSKPIWETQKFYIEVWIEKDALIGSITPLTTEYNLTAFACRGYGSFSSMMDAVNRFSEYPDKEKIILYFGDHDPTGLNITEVIQRKLYQYGGDVDVRKIALTYEQVQEFNLTPLPTKKTDTRTSSYLYQYGDECWELDALPPPEIPRMLEEEVKKYIDFDAWEERKVEIQSSQDYIDGEMEKVM</sequence>
<protein>
    <recommendedName>
        <fullName evidence="2">Wadjet protein JetD C-terminal domain-containing protein</fullName>
    </recommendedName>
</protein>
<proteinExistence type="predicted"/>
<evidence type="ECO:0008006" key="2">
    <source>
        <dbReference type="Google" id="ProtNLM"/>
    </source>
</evidence>
<dbReference type="GO" id="GO:0003677">
    <property type="term" value="F:DNA binding"/>
    <property type="evidence" value="ECO:0007669"/>
    <property type="project" value="InterPro"/>
</dbReference>
<dbReference type="InterPro" id="IPR036078">
    <property type="entry name" value="Spo11/TopoVI_A_sf"/>
</dbReference>
<reference evidence="1" key="1">
    <citation type="journal article" date="2014" name="Front. Microbiol.">
        <title>High frequency of phylogenetically diverse reductive dehalogenase-homologous genes in deep subseafloor sedimentary metagenomes.</title>
        <authorList>
            <person name="Kawai M."/>
            <person name="Futagami T."/>
            <person name="Toyoda A."/>
            <person name="Takaki Y."/>
            <person name="Nishi S."/>
            <person name="Hori S."/>
            <person name="Arai W."/>
            <person name="Tsubouchi T."/>
            <person name="Morono Y."/>
            <person name="Uchiyama I."/>
            <person name="Ito T."/>
            <person name="Fujiyama A."/>
            <person name="Inagaki F."/>
            <person name="Takami H."/>
        </authorList>
    </citation>
    <scope>NUCLEOTIDE SEQUENCE</scope>
    <source>
        <strain evidence="1">Expedition CK06-06</strain>
    </source>
</reference>
<feature type="non-terminal residue" evidence="1">
    <location>
        <position position="261"/>
    </location>
</feature>
<name>X1T250_9ZZZZ</name>
<dbReference type="AlphaFoldDB" id="X1T250"/>
<evidence type="ECO:0000313" key="1">
    <source>
        <dbReference type="EMBL" id="GAI81690.1"/>
    </source>
</evidence>
<organism evidence="1">
    <name type="scientific">marine sediment metagenome</name>
    <dbReference type="NCBI Taxonomy" id="412755"/>
    <lineage>
        <taxon>unclassified sequences</taxon>
        <taxon>metagenomes</taxon>
        <taxon>ecological metagenomes</taxon>
    </lineage>
</organism>
<dbReference type="EMBL" id="BARW01010886">
    <property type="protein sequence ID" value="GAI81690.1"/>
    <property type="molecule type" value="Genomic_DNA"/>
</dbReference>
<accession>X1T250</accession>